<proteinExistence type="predicted"/>
<accession>A0A3B1B7C3</accession>
<organism evidence="1">
    <name type="scientific">hydrothermal vent metagenome</name>
    <dbReference type="NCBI Taxonomy" id="652676"/>
    <lineage>
        <taxon>unclassified sequences</taxon>
        <taxon>metagenomes</taxon>
        <taxon>ecological metagenomes</taxon>
    </lineage>
</organism>
<reference evidence="1" key="1">
    <citation type="submission" date="2018-06" db="EMBL/GenBank/DDBJ databases">
        <authorList>
            <person name="Zhirakovskaya E."/>
        </authorList>
    </citation>
    <scope>NUCLEOTIDE SEQUENCE</scope>
</reference>
<dbReference type="SUPFAM" id="SSF52540">
    <property type="entry name" value="P-loop containing nucleoside triphosphate hydrolases"/>
    <property type="match status" value="1"/>
</dbReference>
<evidence type="ECO:0008006" key="2">
    <source>
        <dbReference type="Google" id="ProtNLM"/>
    </source>
</evidence>
<gene>
    <name evidence="1" type="ORF">MNBD_GAMMA24-1135</name>
</gene>
<dbReference type="EMBL" id="UOFZ01000159">
    <property type="protein sequence ID" value="VAX14139.1"/>
    <property type="molecule type" value="Genomic_DNA"/>
</dbReference>
<name>A0A3B1B7C3_9ZZZZ</name>
<feature type="non-terminal residue" evidence="1">
    <location>
        <position position="1"/>
    </location>
</feature>
<dbReference type="InterPro" id="IPR027417">
    <property type="entry name" value="P-loop_NTPase"/>
</dbReference>
<dbReference type="AlphaFoldDB" id="A0A3B1B7C3"/>
<evidence type="ECO:0000313" key="1">
    <source>
        <dbReference type="EMBL" id="VAX14139.1"/>
    </source>
</evidence>
<sequence>FVKYEEMVTDYRRWLEKFIKPFQLDDKEGIIDMLVAQSPKFFPKRTGEVMRHIRRITPGDHKNKLKPSTIQQLNEIFGDTLDALGYAK</sequence>
<dbReference type="Gene3D" id="3.40.50.300">
    <property type="entry name" value="P-loop containing nucleotide triphosphate hydrolases"/>
    <property type="match status" value="1"/>
</dbReference>
<protein>
    <recommendedName>
        <fullName evidence="2">Sulfotransferase domain-containing protein</fullName>
    </recommendedName>
</protein>